<protein>
    <submittedName>
        <fullName evidence="2">Uncharacterized protein</fullName>
    </submittedName>
</protein>
<reference evidence="2 3" key="1">
    <citation type="submission" date="2019-09" db="EMBL/GenBank/DDBJ databases">
        <authorList>
            <person name="Leyn A S."/>
        </authorList>
    </citation>
    <scope>NUCLEOTIDE SEQUENCE [LARGE SCALE GENOMIC DNA]</scope>
    <source>
        <strain evidence="2">AA231_1</strain>
    </source>
</reference>
<evidence type="ECO:0000256" key="1">
    <source>
        <dbReference type="SAM" id="MobiDB-lite"/>
    </source>
</evidence>
<dbReference type="AlphaFoldDB" id="A0A6I8LTS4"/>
<keyword evidence="3" id="KW-1185">Reference proteome</keyword>
<name>A0A6I8LTS4_9PSEU</name>
<evidence type="ECO:0000313" key="2">
    <source>
        <dbReference type="EMBL" id="VVJ20411.1"/>
    </source>
</evidence>
<evidence type="ECO:0000313" key="3">
    <source>
        <dbReference type="Proteomes" id="UP000399805"/>
    </source>
</evidence>
<feature type="region of interest" description="Disordered" evidence="1">
    <location>
        <begin position="1"/>
        <end position="27"/>
    </location>
</feature>
<sequence>MARSLGHGNGLLFPARDAPKRDRRTNGCCRSRCSHRRRPARFSCDAGTAVFPLARQRVRNRGDAAAQRRVRRSTTGLRATRASPVFRNAQSTVGELTWRKW</sequence>
<accession>A0A6I8LTS4</accession>
<dbReference type="Proteomes" id="UP000399805">
    <property type="component" value="Unassembled WGS sequence"/>
</dbReference>
<feature type="region of interest" description="Disordered" evidence="1">
    <location>
        <begin position="60"/>
        <end position="85"/>
    </location>
</feature>
<organism evidence="2 3">
    <name type="scientific">Amycolatopsis camponoti</name>
    <dbReference type="NCBI Taxonomy" id="2606593"/>
    <lineage>
        <taxon>Bacteria</taxon>
        <taxon>Bacillati</taxon>
        <taxon>Actinomycetota</taxon>
        <taxon>Actinomycetes</taxon>
        <taxon>Pseudonocardiales</taxon>
        <taxon>Pseudonocardiaceae</taxon>
        <taxon>Amycolatopsis</taxon>
    </lineage>
</organism>
<gene>
    <name evidence="2" type="ORF">AA23TX_05432</name>
</gene>
<dbReference type="EMBL" id="CABVGP010000002">
    <property type="protein sequence ID" value="VVJ20411.1"/>
    <property type="molecule type" value="Genomic_DNA"/>
</dbReference>
<proteinExistence type="predicted"/>